<feature type="compositionally biased region" description="Gly residues" evidence="1">
    <location>
        <begin position="1370"/>
        <end position="1385"/>
    </location>
</feature>
<evidence type="ECO:0008006" key="8">
    <source>
        <dbReference type="Google" id="ProtNLM"/>
    </source>
</evidence>
<feature type="domain" description="FANCI solenoid 1" evidence="2">
    <location>
        <begin position="68"/>
        <end position="267"/>
    </location>
</feature>
<dbReference type="InterPro" id="IPR029312">
    <property type="entry name" value="FANCI_HD2"/>
</dbReference>
<dbReference type="InterPro" id="IPR026171">
    <property type="entry name" value="FANCI"/>
</dbReference>
<feature type="region of interest" description="Disordered" evidence="1">
    <location>
        <begin position="1464"/>
        <end position="1522"/>
    </location>
</feature>
<accession>A0ABQ7KFA4</accession>
<dbReference type="PANTHER" id="PTHR21818:SF0">
    <property type="entry name" value="FANCONI ANEMIA GROUP I PROTEIN"/>
    <property type="match status" value="1"/>
</dbReference>
<evidence type="ECO:0000313" key="7">
    <source>
        <dbReference type="Proteomes" id="UP001194696"/>
    </source>
</evidence>
<evidence type="ECO:0000259" key="3">
    <source>
        <dbReference type="Pfam" id="PF14678"/>
    </source>
</evidence>
<evidence type="ECO:0000259" key="5">
    <source>
        <dbReference type="Pfam" id="PF14680"/>
    </source>
</evidence>
<dbReference type="Pfam" id="PF14679">
    <property type="entry name" value="FANCI_HD1"/>
    <property type="match status" value="1"/>
</dbReference>
<evidence type="ECO:0000259" key="4">
    <source>
        <dbReference type="Pfam" id="PF14679"/>
    </source>
</evidence>
<gene>
    <name evidence="6" type="ORF">BGZ96_003303</name>
</gene>
<feature type="compositionally biased region" description="Acidic residues" evidence="1">
    <location>
        <begin position="1485"/>
        <end position="1511"/>
    </location>
</feature>
<evidence type="ECO:0000256" key="1">
    <source>
        <dbReference type="SAM" id="MobiDB-lite"/>
    </source>
</evidence>
<evidence type="ECO:0000313" key="6">
    <source>
        <dbReference type="EMBL" id="KAG0298035.1"/>
    </source>
</evidence>
<feature type="domain" description="FANCI solenoid 4" evidence="3">
    <location>
        <begin position="1101"/>
        <end position="1253"/>
    </location>
</feature>
<dbReference type="Pfam" id="PF14678">
    <property type="entry name" value="FANCI_S4"/>
    <property type="match status" value="2"/>
</dbReference>
<reference evidence="6 7" key="1">
    <citation type="journal article" date="2020" name="Fungal Divers.">
        <title>Resolving the Mortierellaceae phylogeny through synthesis of multi-gene phylogenetics and phylogenomics.</title>
        <authorList>
            <person name="Vandepol N."/>
            <person name="Liber J."/>
            <person name="Desiro A."/>
            <person name="Na H."/>
            <person name="Kennedy M."/>
            <person name="Barry K."/>
            <person name="Grigoriev I.V."/>
            <person name="Miller A.N."/>
            <person name="O'Donnell K."/>
            <person name="Stajich J.E."/>
            <person name="Bonito G."/>
        </authorList>
    </citation>
    <scope>NUCLEOTIDE SEQUENCE [LARGE SCALE GENOMIC DNA]</scope>
    <source>
        <strain evidence="6 7">AD045</strain>
    </source>
</reference>
<proteinExistence type="predicted"/>
<dbReference type="InterPro" id="IPR016024">
    <property type="entry name" value="ARM-type_fold"/>
</dbReference>
<feature type="compositionally biased region" description="Basic and acidic residues" evidence="1">
    <location>
        <begin position="43"/>
        <end position="55"/>
    </location>
</feature>
<dbReference type="EMBL" id="JAAAIM010000017">
    <property type="protein sequence ID" value="KAG0298035.1"/>
    <property type="molecule type" value="Genomic_DNA"/>
</dbReference>
<dbReference type="Pfam" id="PF14680">
    <property type="entry name" value="FANCI_HD2"/>
    <property type="match status" value="1"/>
</dbReference>
<dbReference type="Pfam" id="PF14675">
    <property type="entry name" value="FANCI_S1"/>
    <property type="match status" value="1"/>
</dbReference>
<dbReference type="PANTHER" id="PTHR21818">
    <property type="entry name" value="BC025462 PROTEIN"/>
    <property type="match status" value="1"/>
</dbReference>
<evidence type="ECO:0000259" key="2">
    <source>
        <dbReference type="Pfam" id="PF14675"/>
    </source>
</evidence>
<organism evidence="6 7">
    <name type="scientific">Linnemannia gamsii</name>
    <dbReference type="NCBI Taxonomy" id="64522"/>
    <lineage>
        <taxon>Eukaryota</taxon>
        <taxon>Fungi</taxon>
        <taxon>Fungi incertae sedis</taxon>
        <taxon>Mucoromycota</taxon>
        <taxon>Mortierellomycotina</taxon>
        <taxon>Mortierellomycetes</taxon>
        <taxon>Mortierellales</taxon>
        <taxon>Mortierellaceae</taxon>
        <taxon>Linnemannia</taxon>
    </lineage>
</organism>
<protein>
    <recommendedName>
        <fullName evidence="8">Fanconi anemia group I protein</fullName>
    </recommendedName>
</protein>
<dbReference type="InterPro" id="IPR029314">
    <property type="entry name" value="FANCI_S4"/>
</dbReference>
<dbReference type="InterPro" id="IPR029308">
    <property type="entry name" value="FANCI_S1"/>
</dbReference>
<name>A0ABQ7KFA4_9FUNG</name>
<feature type="compositionally biased region" description="Basic and acidic residues" evidence="1">
    <location>
        <begin position="1464"/>
        <end position="1484"/>
    </location>
</feature>
<feature type="compositionally biased region" description="Low complexity" evidence="1">
    <location>
        <begin position="945"/>
        <end position="954"/>
    </location>
</feature>
<keyword evidence="7" id="KW-1185">Reference proteome</keyword>
<feature type="domain" description="FANCI helical" evidence="4">
    <location>
        <begin position="272"/>
        <end position="334"/>
    </location>
</feature>
<sequence>MDTLLKLHIQDPSGTILRDHLDDANSCLDSEDQPHQRKAKGQAGDHKSSKDAFHGDEGAGGISAAQLEEVAGKLINILIDVGHSFNADALVQSIHTMVEVVRNQRHPHRQLFSLFSRLLVIVANLSTVLLPDSSEEISGHEFKDIILDRILTAPWNHRSVVPLASALADVEMESEQLEMAIVKIMKQFKQVDAADLPILIHNLLSLSSKGHQQLVLRGTLEFFDRLNAGGCITDSLRSENTKGAAHLGFSELSAIESTVILHFSYAVRQDQELGAELLKHMKNGKTAYISSFSLACLLTMIRIHRFEDSVLDFLKLSILGVFKDQERMQKDSWVLHMIYDIIRKIPFGLEQLTPSIVQCGVHIMDYAAPPSPWKASASARTEILDRIMSRIVTKSSNTVYFLDLLESITKDSPDALEEHLSRIKESLDYLSFLSQSTAVRLMAAVKDVAKQNRSFRDRILRRCLGQQGEVRLSLYLGLMEIVEVVPQLNPVVFEILQAHFTHFYDPTFNRMAPLKLEECVGQARTGGEPTFVEPLQYLMSGVVRSLVGLQKLKRKAPHAQAISADDQLVEECVRDLDNILLGLERAGLEDFELDKTSDFSMASNIGARNNMYATLLNGCYEAAIEFVVLRQSSQSEPSAANGKRIAHSRQSSSDRQFQTMTLNAGCSDLILHLFGKMRKLHEIVKEKVVMQRGKKLGPLGEASALGLECVTKLVECMFAEPTDGQEPDAEALRLKSNDEFLVYITIVIQALLTRMHTSADSLSDNEHDYCRRLTSVLVREFIVSERPDGPKAMAAGAKGKDKNKSWLMTGIEALTAGLMTVQRFYPVDPLTLSSTPKSLHNRKIVAGFLAATLPQVNGGHGHNQQASEVVAWTTSRTVRNDVDSLAAAYIQYLQELLVMFVNETIPLLKEAVGVLQVIQVLSRYLSRSSDLSNQCGQHAAGNPELSRASSTLSANSTLSGPSQLDMLVHWLVKLCRDQAMDDTTLTKALLSMTLQLEQECLTPQANADLLTMDGAHNDPGSNSRYSVGPVSLGFGSVTASSVVARCPEAATRLRLAADILLTYGMNHGGPNLPSIRDLPDEIPLGEVLEDGIMQLFQLKKEIGVEARFSVVTLRTSGVVTDVLLQQVERSLEGLEWALGKLRFCGLAQAGSDRPCPKQSTNGSPAQLHESPSSHSEGHELCMPGECRVTVGKKPFQEFEGEICWRVEACLWVLVRISQSCINQATSEHLIRVLQRCYKVLTALTKHYLKPATVSPLNLFPVVPSSGPGLSLPSSKLKGKGGQNKASAGVIQLPHSFLRVTQVAGMELSVHLYTFLSYFQMLDEERRSRDHERQANDKNGKKGGAKGDEKGKDPIDDDEGAPKNKQQGAAGCRGSGGGGGGGGGGAKSRQKAKILRESKLIPTLIYGVEQYERFVIQLSKKSKVNLTQFMRRSTARDFRIQIQRLGDLGLEDQYDEERQLQQLQEQEREREREQLQPLQRQHEGGGDVDMEVDDDDDLLAKEGEEDDEEEEEILHNRKRARHT</sequence>
<comment type="caution">
    <text evidence="6">The sequence shown here is derived from an EMBL/GenBank/DDBJ whole genome shotgun (WGS) entry which is preliminary data.</text>
</comment>
<feature type="region of interest" description="Disordered" evidence="1">
    <location>
        <begin position="25"/>
        <end position="55"/>
    </location>
</feature>
<dbReference type="SUPFAM" id="SSF48371">
    <property type="entry name" value="ARM repeat"/>
    <property type="match status" value="1"/>
</dbReference>
<dbReference type="Proteomes" id="UP001194696">
    <property type="component" value="Unassembled WGS sequence"/>
</dbReference>
<feature type="domain" description="FANCI helical" evidence="5">
    <location>
        <begin position="458"/>
        <end position="634"/>
    </location>
</feature>
<feature type="compositionally biased region" description="Basic and acidic residues" evidence="1">
    <location>
        <begin position="1326"/>
        <end position="1353"/>
    </location>
</feature>
<dbReference type="InterPro" id="IPR029310">
    <property type="entry name" value="FANCI_HD1"/>
</dbReference>
<feature type="region of interest" description="Disordered" evidence="1">
    <location>
        <begin position="933"/>
        <end position="954"/>
    </location>
</feature>
<feature type="region of interest" description="Disordered" evidence="1">
    <location>
        <begin position="1154"/>
        <end position="1179"/>
    </location>
</feature>
<feature type="domain" description="FANCI solenoid 4" evidence="3">
    <location>
        <begin position="1386"/>
        <end position="1444"/>
    </location>
</feature>
<feature type="region of interest" description="Disordered" evidence="1">
    <location>
        <begin position="1326"/>
        <end position="1389"/>
    </location>
</feature>